<feature type="transmembrane region" description="Helical" evidence="1">
    <location>
        <begin position="12"/>
        <end position="34"/>
    </location>
</feature>
<keyword evidence="1" id="KW-1133">Transmembrane helix</keyword>
<dbReference type="Proteomes" id="UP000422855">
    <property type="component" value="Segment"/>
</dbReference>
<organismHost>
    <name type="scientific">Sus scrofa</name>
    <name type="common">Pig</name>
    <dbReference type="NCBI Taxonomy" id="9823"/>
</organismHost>
<organismHost>
    <name type="scientific">Phacochoerus aethiopicus</name>
    <name type="common">Warthog</name>
    <dbReference type="NCBI Taxonomy" id="85517"/>
</organismHost>
<organism evidence="2 3">
    <name type="scientific">African swine fever virus</name>
    <name type="common">ASFV</name>
    <dbReference type="NCBI Taxonomy" id="10497"/>
    <lineage>
        <taxon>Viruses</taxon>
        <taxon>Varidnaviria</taxon>
        <taxon>Bamfordvirae</taxon>
        <taxon>Nucleocytoviricota</taxon>
        <taxon>Pokkesviricetes</taxon>
        <taxon>Asfuvirales</taxon>
        <taxon>Asfarviridae</taxon>
        <taxon>Asfivirus</taxon>
        <taxon>Asfivirus haemorrhagiae</taxon>
    </lineage>
</organism>
<feature type="transmembrane region" description="Helical" evidence="1">
    <location>
        <begin position="160"/>
        <end position="185"/>
    </location>
</feature>
<evidence type="ECO:0000313" key="3">
    <source>
        <dbReference type="Proteomes" id="UP000422855"/>
    </source>
</evidence>
<feature type="transmembrane region" description="Helical" evidence="1">
    <location>
        <begin position="120"/>
        <end position="139"/>
    </location>
</feature>
<organismHost>
    <name type="scientific">Phacochoerus africanus</name>
    <name type="common">Warthog</name>
    <dbReference type="NCBI Taxonomy" id="41426"/>
</organismHost>
<reference evidence="2 3" key="1">
    <citation type="submission" date="2019-08" db="EMBL/GenBank/DDBJ databases">
        <authorList>
            <person name="Ndlovu S.S."/>
            <person name="Malesa R."/>
        </authorList>
    </citation>
    <scope>NUCLEOTIDE SEQUENCE [LARGE SCALE GENOMIC DNA]</scope>
    <source>
        <strain evidence="2">RSA_2_2008</strain>
    </source>
</reference>
<dbReference type="EMBL" id="MN336500">
    <property type="protein sequence ID" value="QRW44641.1"/>
    <property type="molecule type" value="Genomic_DNA"/>
</dbReference>
<feature type="transmembrane region" description="Helical" evidence="1">
    <location>
        <begin position="197"/>
        <end position="216"/>
    </location>
</feature>
<accession>A0A894KU29</accession>
<feature type="transmembrane region" description="Helical" evidence="1">
    <location>
        <begin position="223"/>
        <end position="245"/>
    </location>
</feature>
<organismHost>
    <name type="scientific">Ornithodoros</name>
    <name type="common">relapsing fever ticks</name>
    <dbReference type="NCBI Taxonomy" id="6937"/>
</organismHost>
<name>A0A894KU29_ASF</name>
<organismHost>
    <name type="scientific">Potamochoerus larvatus</name>
    <name type="common">Bushpig</name>
    <dbReference type="NCBI Taxonomy" id="273792"/>
</organismHost>
<organismHost>
    <name type="scientific">Ornithodoros moubata</name>
    <name type="common">Soft tick</name>
    <name type="synonym">Argasid tick</name>
    <dbReference type="NCBI Taxonomy" id="6938"/>
</organismHost>
<evidence type="ECO:0000256" key="1">
    <source>
        <dbReference type="SAM" id="Phobius"/>
    </source>
</evidence>
<sequence>MYYIMCIFPNVGYVFCFISLYYTAYFFGVLYVYWQGSICAVYIQSQTMAYKMLSFLFRYGTTLFKGITTQIYTEKYITDVILLYCSMHTLVVVAPQGVSVLYCYWIVILGTSQTYHVMDVYLDFILVVHLMQLIYFVILQETFYSPFITTRIFLIYKANGVLTLVLYCFGVPILHYYIVYLIRFFYFYVPPYSFTNYAPYLYTIFVFYITIIHIYLMAQNITAAGFIVHYLGANTENIVVLYSFFGTYLSTQLSDVFRIVTKQTILVMCAPFCTELYQTILVFLISYYYCYMEIYIFSYKSCFYLYLATIHTKLVGDIMPPYATVFQNAVFICRQTLAGYRFFVEGLQRERQRHVSFFTKKN</sequence>
<proteinExistence type="predicted"/>
<feature type="transmembrane region" description="Helical" evidence="1">
    <location>
        <begin position="265"/>
        <end position="290"/>
    </location>
</feature>
<evidence type="ECO:0000313" key="2">
    <source>
        <dbReference type="EMBL" id="QRW44641.1"/>
    </source>
</evidence>
<keyword evidence="1" id="KW-0472">Membrane</keyword>
<feature type="transmembrane region" description="Helical" evidence="1">
    <location>
        <begin position="81"/>
        <end position="108"/>
    </location>
</feature>
<keyword evidence="1" id="KW-0812">Transmembrane</keyword>
<feature type="transmembrane region" description="Helical" evidence="1">
    <location>
        <begin position="40"/>
        <end position="60"/>
    </location>
</feature>
<gene>
    <name evidence="2" type="ORF">360_13L</name>
</gene>
<protein>
    <submittedName>
        <fullName evidence="2">p360 13L</fullName>
    </submittedName>
</protein>